<dbReference type="GO" id="GO:0005829">
    <property type="term" value="C:cytosol"/>
    <property type="evidence" value="ECO:0007669"/>
    <property type="project" value="TreeGrafter"/>
</dbReference>
<evidence type="ECO:0000256" key="1">
    <source>
        <dbReference type="ARBA" id="ARBA00006817"/>
    </source>
</evidence>
<dbReference type="STRING" id="13370.A0A448YPZ0"/>
<dbReference type="GO" id="GO:0006457">
    <property type="term" value="P:protein folding"/>
    <property type="evidence" value="ECO:0007669"/>
    <property type="project" value="TreeGrafter"/>
</dbReference>
<dbReference type="GO" id="GO:0051087">
    <property type="term" value="F:protein-folding chaperone binding"/>
    <property type="evidence" value="ECO:0007669"/>
    <property type="project" value="InterPro"/>
</dbReference>
<dbReference type="GO" id="GO:0001671">
    <property type="term" value="F:ATPase activator activity"/>
    <property type="evidence" value="ECO:0007669"/>
    <property type="project" value="InterPro"/>
</dbReference>
<protein>
    <submittedName>
        <fullName evidence="3">DEKNAAC104143</fullName>
    </submittedName>
</protein>
<dbReference type="SMART" id="SM01000">
    <property type="entry name" value="Aha1_N"/>
    <property type="match status" value="1"/>
</dbReference>
<dbReference type="OrthoDB" id="567237at2759"/>
<gene>
    <name evidence="3" type="ORF">BRENAR_LOCUS3736</name>
</gene>
<dbReference type="SUPFAM" id="SSF55961">
    <property type="entry name" value="Bet v1-like"/>
    <property type="match status" value="1"/>
</dbReference>
<evidence type="ECO:0000313" key="4">
    <source>
        <dbReference type="Proteomes" id="UP000290900"/>
    </source>
</evidence>
<dbReference type="PANTHER" id="PTHR13009:SF22">
    <property type="entry name" value="LD43819P"/>
    <property type="match status" value="1"/>
</dbReference>
<dbReference type="Pfam" id="PF09229">
    <property type="entry name" value="Aha1_N"/>
    <property type="match status" value="1"/>
</dbReference>
<keyword evidence="4" id="KW-1185">Reference proteome</keyword>
<dbReference type="Gene3D" id="3.30.530.20">
    <property type="match status" value="1"/>
</dbReference>
<proteinExistence type="inferred from homology"/>
<accession>A0A448YPZ0</accession>
<sequence>MGVQNPNNWHWVDKNCIKWAGEYFNSKLVGLEATEADTSVKVTELRSMEGDAEVCQRKGRVISLFDLKLILAFESQATKGTISIPEVAFDTEPDDYQFNLSFDKEDDKTRGLLRKELIPQIRTALVDFGPTLIQANGSDIQIDQSRVNSKFTKANQELSYIKPKVVERTAINKPQVIKKDDRSVNKGADDYAPKYNTTKLDFSSKFHASAEQLYDTLLQPERVALWTRSEPDIKPVEGSEFHLFGGNIEGRLLKLVPNKQIVMLWRLRDWKRGHYTKITIDLDQGDSETKMSFSLNGVPIGEEELVQENFEEKYIKTIKMVFGFGAVL</sequence>
<dbReference type="Proteomes" id="UP000290900">
    <property type="component" value="Unassembled WGS sequence"/>
</dbReference>
<organism evidence="3 4">
    <name type="scientific">Brettanomyces naardenensis</name>
    <name type="common">Yeast</name>
    <dbReference type="NCBI Taxonomy" id="13370"/>
    <lineage>
        <taxon>Eukaryota</taxon>
        <taxon>Fungi</taxon>
        <taxon>Dikarya</taxon>
        <taxon>Ascomycota</taxon>
        <taxon>Saccharomycotina</taxon>
        <taxon>Pichiomycetes</taxon>
        <taxon>Pichiales</taxon>
        <taxon>Pichiaceae</taxon>
        <taxon>Brettanomyces</taxon>
    </lineage>
</organism>
<reference evidence="3 4" key="1">
    <citation type="submission" date="2018-12" db="EMBL/GenBank/DDBJ databases">
        <authorList>
            <person name="Tiukova I."/>
            <person name="Dainat J."/>
        </authorList>
    </citation>
    <scope>NUCLEOTIDE SEQUENCE [LARGE SCALE GENOMIC DNA]</scope>
</reference>
<dbReference type="Pfam" id="PF08327">
    <property type="entry name" value="AHSA1"/>
    <property type="match status" value="1"/>
</dbReference>
<dbReference type="InterPro" id="IPR013538">
    <property type="entry name" value="ASHA1/2-like_C"/>
</dbReference>
<dbReference type="InParanoid" id="A0A448YPZ0"/>
<evidence type="ECO:0000259" key="2">
    <source>
        <dbReference type="SMART" id="SM01000"/>
    </source>
</evidence>
<dbReference type="InterPro" id="IPR015310">
    <property type="entry name" value="AHSA1-like_N"/>
</dbReference>
<evidence type="ECO:0000313" key="3">
    <source>
        <dbReference type="EMBL" id="VEU23005.1"/>
    </source>
</evidence>
<dbReference type="FunCoup" id="A0A448YPZ0">
    <property type="interactions" value="1370"/>
</dbReference>
<dbReference type="PANTHER" id="PTHR13009">
    <property type="entry name" value="HEAT SHOCK PROTEIN 90 HSP90 CO-CHAPERONE AHA-1"/>
    <property type="match status" value="1"/>
</dbReference>
<name>A0A448YPZ0_BRENA</name>
<dbReference type="Gene3D" id="3.15.10.20">
    <property type="entry name" value="Activator of Hsp90 ATPase Aha1, N-terminal domain"/>
    <property type="match status" value="1"/>
</dbReference>
<dbReference type="CDD" id="cd08892">
    <property type="entry name" value="SRPBCC_Aha1"/>
    <property type="match status" value="1"/>
</dbReference>
<dbReference type="EMBL" id="CAACVR010000034">
    <property type="protein sequence ID" value="VEU23005.1"/>
    <property type="molecule type" value="Genomic_DNA"/>
</dbReference>
<comment type="similarity">
    <text evidence="1">Belongs to the AHA1 family.</text>
</comment>
<dbReference type="SUPFAM" id="SSF103111">
    <property type="entry name" value="Activator of Hsp90 ATPase, Aha1"/>
    <property type="match status" value="1"/>
</dbReference>
<feature type="domain" description="Activator of Hsp90 ATPase AHSA1-like N-terminal" evidence="2">
    <location>
        <begin position="13"/>
        <end position="138"/>
    </location>
</feature>
<dbReference type="InterPro" id="IPR036338">
    <property type="entry name" value="Aha1"/>
</dbReference>
<dbReference type="InterPro" id="IPR023393">
    <property type="entry name" value="START-like_dom_sf"/>
</dbReference>
<dbReference type="AlphaFoldDB" id="A0A448YPZ0"/>